<evidence type="ECO:0000259" key="3">
    <source>
        <dbReference type="Pfam" id="PF13649"/>
    </source>
</evidence>
<dbReference type="EMBL" id="UASS01000011">
    <property type="protein sequence ID" value="SPX60547.1"/>
    <property type="molecule type" value="Genomic_DNA"/>
</dbReference>
<dbReference type="AlphaFoldDB" id="A0A2X1QQT8"/>
<dbReference type="GO" id="GO:0043770">
    <property type="term" value="F:demethylmenaquinone methyltransferase activity"/>
    <property type="evidence" value="ECO:0007669"/>
    <property type="project" value="UniProtKB-EC"/>
</dbReference>
<gene>
    <name evidence="4" type="primary">ubiE_2</name>
    <name evidence="4" type="ORF">NCTC12022_01279</name>
</gene>
<sequence length="285" mass="32619">MIFCSYTRIDNNSDHVYKNPIKYSKNNELQYNFAMSVLSKIFFSSNARVLDIGCGDGVITSEVAKIVSTGCVIGTDISTQMIEYAAEKYSAQDNMRFIQMDASKNIFRAQFDIITSFNCLHWVKDQMGVLKGIADSAVEGAQIALLLSHRKSIYHFVLDEICARENWKQYFTDFINPRFFFEPNVYEEMLIEAGLKTIEITEEKMTYTFPSKEKLKGFFNAASAQIKQIPVSRTEEFLNDFVTEYLKQTNYDDEIIPVHFWCLQVIATKPKLVSTKAVELANHGA</sequence>
<accession>A0A2X1QQT8</accession>
<dbReference type="CDD" id="cd02440">
    <property type="entry name" value="AdoMet_MTases"/>
    <property type="match status" value="1"/>
</dbReference>
<dbReference type="SUPFAM" id="SSF53335">
    <property type="entry name" value="S-adenosyl-L-methionine-dependent methyltransferases"/>
    <property type="match status" value="1"/>
</dbReference>
<evidence type="ECO:0000313" key="4">
    <source>
        <dbReference type="EMBL" id="SPX60547.1"/>
    </source>
</evidence>
<keyword evidence="1 4" id="KW-0489">Methyltransferase</keyword>
<dbReference type="PANTHER" id="PTHR43861">
    <property type="entry name" value="TRANS-ACONITATE 2-METHYLTRANSFERASE-RELATED"/>
    <property type="match status" value="1"/>
</dbReference>
<dbReference type="GO" id="GO:0032259">
    <property type="term" value="P:methylation"/>
    <property type="evidence" value="ECO:0007669"/>
    <property type="project" value="UniProtKB-KW"/>
</dbReference>
<protein>
    <submittedName>
        <fullName evidence="4">Methyltransferase</fullName>
        <ecNumber evidence="4">2.1.1.163</ecNumber>
    </submittedName>
</protein>
<dbReference type="EC" id="2.1.1.163" evidence="4"/>
<name>A0A2X1QQT8_9GAMM</name>
<proteinExistence type="predicted"/>
<keyword evidence="2 4" id="KW-0808">Transferase</keyword>
<dbReference type="Pfam" id="PF13649">
    <property type="entry name" value="Methyltransf_25"/>
    <property type="match status" value="1"/>
</dbReference>
<dbReference type="InterPro" id="IPR041698">
    <property type="entry name" value="Methyltransf_25"/>
</dbReference>
<evidence type="ECO:0000256" key="1">
    <source>
        <dbReference type="ARBA" id="ARBA00022603"/>
    </source>
</evidence>
<evidence type="ECO:0000256" key="2">
    <source>
        <dbReference type="ARBA" id="ARBA00022679"/>
    </source>
</evidence>
<evidence type="ECO:0000313" key="5">
    <source>
        <dbReference type="Proteomes" id="UP000251942"/>
    </source>
</evidence>
<feature type="domain" description="Methyltransferase" evidence="3">
    <location>
        <begin position="49"/>
        <end position="134"/>
    </location>
</feature>
<dbReference type="RefSeq" id="WP_112854675.1">
    <property type="nucleotide sequence ID" value="NZ_CAAAHT010000123.1"/>
</dbReference>
<organism evidence="4 5">
    <name type="scientific">Legionella feeleii</name>
    <dbReference type="NCBI Taxonomy" id="453"/>
    <lineage>
        <taxon>Bacteria</taxon>
        <taxon>Pseudomonadati</taxon>
        <taxon>Pseudomonadota</taxon>
        <taxon>Gammaproteobacteria</taxon>
        <taxon>Legionellales</taxon>
        <taxon>Legionellaceae</taxon>
        <taxon>Legionella</taxon>
    </lineage>
</organism>
<reference evidence="4 5" key="1">
    <citation type="submission" date="2018-06" db="EMBL/GenBank/DDBJ databases">
        <authorList>
            <consortium name="Pathogen Informatics"/>
            <person name="Doyle S."/>
        </authorList>
    </citation>
    <scope>NUCLEOTIDE SEQUENCE [LARGE SCALE GENOMIC DNA]</scope>
    <source>
        <strain evidence="4 5">NCTC12022</strain>
    </source>
</reference>
<dbReference type="PANTHER" id="PTHR43861:SF1">
    <property type="entry name" value="TRANS-ACONITATE 2-METHYLTRANSFERASE"/>
    <property type="match status" value="1"/>
</dbReference>
<dbReference type="InterPro" id="IPR029063">
    <property type="entry name" value="SAM-dependent_MTases_sf"/>
</dbReference>
<dbReference type="Gene3D" id="3.40.50.150">
    <property type="entry name" value="Vaccinia Virus protein VP39"/>
    <property type="match status" value="1"/>
</dbReference>
<dbReference type="Proteomes" id="UP000251942">
    <property type="component" value="Unassembled WGS sequence"/>
</dbReference>